<comment type="caution">
    <text evidence="1">The sequence shown here is derived from an EMBL/GenBank/DDBJ whole genome shotgun (WGS) entry which is preliminary data.</text>
</comment>
<reference evidence="1 2" key="1">
    <citation type="submission" date="2011-06" db="EMBL/GenBank/DDBJ databases">
        <authorList>
            <person name="Muzny D."/>
            <person name="Qin X."/>
            <person name="Deng J."/>
            <person name="Jiang H."/>
            <person name="Liu Y."/>
            <person name="Qu J."/>
            <person name="Song X.-Z."/>
            <person name="Zhang L."/>
            <person name="Thornton R."/>
            <person name="Coyle M."/>
            <person name="Francisco L."/>
            <person name="Jackson L."/>
            <person name="Javaid M."/>
            <person name="Korchina V."/>
            <person name="Kovar C."/>
            <person name="Mata R."/>
            <person name="Mathew T."/>
            <person name="Ngo R."/>
            <person name="Nguyen L."/>
            <person name="Nguyen N."/>
            <person name="Okwuonu G."/>
            <person name="Ongeri F."/>
            <person name="Pham C."/>
            <person name="Simmons D."/>
            <person name="Wilczek-Boney K."/>
            <person name="Hale W."/>
            <person name="Jakkamsetti A."/>
            <person name="Pham P."/>
            <person name="Ruth R."/>
            <person name="San Lucas F."/>
            <person name="Warren J."/>
            <person name="Zhang J."/>
            <person name="Zhao Z."/>
            <person name="Zhou C."/>
            <person name="Zhu D."/>
            <person name="Lee S."/>
            <person name="Bess C."/>
            <person name="Blankenburg K."/>
            <person name="Forbes L."/>
            <person name="Fu Q."/>
            <person name="Gubbala S."/>
            <person name="Hirani K."/>
            <person name="Jayaseelan J.C."/>
            <person name="Lara F."/>
            <person name="Munidasa M."/>
            <person name="Palculict T."/>
            <person name="Patil S."/>
            <person name="Pu L.-L."/>
            <person name="Saada N."/>
            <person name="Tang L."/>
            <person name="Weissenberger G."/>
            <person name="Zhu Y."/>
            <person name="Hemphill L."/>
            <person name="Shang Y."/>
            <person name="Youmans B."/>
            <person name="Ayvaz T."/>
            <person name="Ross M."/>
            <person name="Santibanez J."/>
            <person name="Aqrawi P."/>
            <person name="Gross S."/>
            <person name="Joshi V."/>
            <person name="Fowler G."/>
            <person name="Nazareth L."/>
            <person name="Reid J."/>
            <person name="Worley K."/>
            <person name="Petrosino J."/>
            <person name="Highlander S."/>
            <person name="Gibbs R."/>
        </authorList>
    </citation>
    <scope>NUCLEOTIDE SEQUENCE [LARGE SCALE GENOMIC DNA]</scope>
    <source>
        <strain evidence="1 2">9715</strain>
    </source>
</reference>
<proteinExistence type="predicted"/>
<gene>
    <name evidence="1" type="ORF">HMPREF9370_1373</name>
</gene>
<dbReference type="Proteomes" id="UP000005336">
    <property type="component" value="Unassembled WGS sequence"/>
</dbReference>
<dbReference type="AlphaFoldDB" id="G4CQL3"/>
<dbReference type="STRING" id="1030841.HMPREF9370_1373"/>
<dbReference type="EMBL" id="AGAZ01000050">
    <property type="protein sequence ID" value="EGZ46274.1"/>
    <property type="molecule type" value="Genomic_DNA"/>
</dbReference>
<dbReference type="PATRIC" id="fig|1030841.3.peg.1355"/>
<evidence type="ECO:0000313" key="1">
    <source>
        <dbReference type="EMBL" id="EGZ46274.1"/>
    </source>
</evidence>
<keyword evidence="2" id="KW-1185">Reference proteome</keyword>
<dbReference type="HOGENOM" id="CLU_3186318_0_0_4"/>
<protein>
    <submittedName>
        <fullName evidence="1">Uncharacterized protein</fullName>
    </submittedName>
</protein>
<name>G4CQL3_9NEIS</name>
<accession>G4CQL3</accession>
<evidence type="ECO:0000313" key="2">
    <source>
        <dbReference type="Proteomes" id="UP000005336"/>
    </source>
</evidence>
<sequence>MFSDRHCRNACLKTLRSSVKTKTHDILSELNLTATALVHLAVLPIL</sequence>
<organism evidence="1 2">
    <name type="scientific">Neisseria wadsworthii 9715</name>
    <dbReference type="NCBI Taxonomy" id="1030841"/>
    <lineage>
        <taxon>Bacteria</taxon>
        <taxon>Pseudomonadati</taxon>
        <taxon>Pseudomonadota</taxon>
        <taxon>Betaproteobacteria</taxon>
        <taxon>Neisseriales</taxon>
        <taxon>Neisseriaceae</taxon>
        <taxon>Neisseria</taxon>
    </lineage>
</organism>